<dbReference type="STRING" id="1220926.S2JTW1"/>
<reference evidence="9" key="1">
    <citation type="submission" date="2013-05" db="EMBL/GenBank/DDBJ databases">
        <title>The Genome sequence of Mucor circinelloides f. circinelloides 1006PhL.</title>
        <authorList>
            <consortium name="The Broad Institute Genomics Platform"/>
            <person name="Cuomo C."/>
            <person name="Earl A."/>
            <person name="Findley K."/>
            <person name="Lee S.C."/>
            <person name="Walker B."/>
            <person name="Young S."/>
            <person name="Zeng Q."/>
            <person name="Gargeya S."/>
            <person name="Fitzgerald M."/>
            <person name="Haas B."/>
            <person name="Abouelleil A."/>
            <person name="Allen A.W."/>
            <person name="Alvarado L."/>
            <person name="Arachchi H.M."/>
            <person name="Berlin A.M."/>
            <person name="Chapman S.B."/>
            <person name="Gainer-Dewar J."/>
            <person name="Goldberg J."/>
            <person name="Griggs A."/>
            <person name="Gujja S."/>
            <person name="Hansen M."/>
            <person name="Howarth C."/>
            <person name="Imamovic A."/>
            <person name="Ireland A."/>
            <person name="Larimer J."/>
            <person name="McCowan C."/>
            <person name="Murphy C."/>
            <person name="Pearson M."/>
            <person name="Poon T.W."/>
            <person name="Priest M."/>
            <person name="Roberts A."/>
            <person name="Saif S."/>
            <person name="Shea T."/>
            <person name="Sisk P."/>
            <person name="Sykes S."/>
            <person name="Wortman J."/>
            <person name="Nusbaum C."/>
            <person name="Birren B."/>
        </authorList>
    </citation>
    <scope>NUCLEOTIDE SEQUENCE [LARGE SCALE GENOMIC DNA]</scope>
    <source>
        <strain evidence="9">1006PhL</strain>
    </source>
</reference>
<dbReference type="Pfam" id="PF13241">
    <property type="entry name" value="NAD_binding_7"/>
    <property type="match status" value="1"/>
</dbReference>
<feature type="domain" description="Siroheme biosynthesis protein Met8 C-terminal" evidence="7">
    <location>
        <begin position="176"/>
        <end position="237"/>
    </location>
</feature>
<evidence type="ECO:0000256" key="4">
    <source>
        <dbReference type="ARBA" id="ARBA00023027"/>
    </source>
</evidence>
<keyword evidence="5" id="KW-0627">Porphyrin biosynthesis</keyword>
<evidence type="ECO:0000256" key="3">
    <source>
        <dbReference type="ARBA" id="ARBA00023002"/>
    </source>
</evidence>
<dbReference type="FunCoup" id="S2JTW1">
    <property type="interactions" value="146"/>
</dbReference>
<dbReference type="EC" id="1.3.1.76" evidence="2"/>
<evidence type="ECO:0000256" key="2">
    <source>
        <dbReference type="ARBA" id="ARBA00012400"/>
    </source>
</evidence>
<dbReference type="GO" id="GO:0019354">
    <property type="term" value="P:siroheme biosynthetic process"/>
    <property type="evidence" value="ECO:0007669"/>
    <property type="project" value="UniProtKB-UniPathway"/>
</dbReference>
<evidence type="ECO:0000256" key="1">
    <source>
        <dbReference type="ARBA" id="ARBA00005010"/>
    </source>
</evidence>
<evidence type="ECO:0000313" key="8">
    <source>
        <dbReference type="EMBL" id="EPB91867.1"/>
    </source>
</evidence>
<keyword evidence="3" id="KW-0560">Oxidoreductase</keyword>
<dbReference type="Gene3D" id="3.40.50.720">
    <property type="entry name" value="NAD(P)-binding Rossmann-like Domain"/>
    <property type="match status" value="1"/>
</dbReference>
<keyword evidence="4" id="KW-0520">NAD</keyword>
<dbReference type="PANTHER" id="PTHR35330:SF1">
    <property type="entry name" value="SIROHEME BIOSYNTHESIS PROTEIN MET8"/>
    <property type="match status" value="1"/>
</dbReference>
<dbReference type="Pfam" id="PF14823">
    <property type="entry name" value="Sirohm_synth_C"/>
    <property type="match status" value="1"/>
</dbReference>
<dbReference type="VEuPathDB" id="FungiDB:HMPREF1544_01376"/>
<dbReference type="NCBIfam" id="TIGR01470">
    <property type="entry name" value="cysG_Nterm"/>
    <property type="match status" value="1"/>
</dbReference>
<dbReference type="OMA" id="ACCARRI"/>
<dbReference type="SUPFAM" id="SSF51735">
    <property type="entry name" value="NAD(P)-binding Rossmann-fold domains"/>
    <property type="match status" value="1"/>
</dbReference>
<dbReference type="EMBL" id="KE123905">
    <property type="protein sequence ID" value="EPB91867.1"/>
    <property type="molecule type" value="Genomic_DNA"/>
</dbReference>
<dbReference type="Proteomes" id="UP000014254">
    <property type="component" value="Unassembled WGS sequence"/>
</dbReference>
<proteinExistence type="predicted"/>
<sequence>MLATTITNNNADIMTPVPQGGASLMIAFRYHRKNVLVVGHDEIAASRVLSALEADAQVTVVGPLDRMCKELAYRIQNSQVEWAGESFEEEQLIGNHLVFVSRPDDIGLCQYISHACCARRIPINVANQKDLSDFDMTCSYRDQSLQVAVSTNGLSSVNLANRILQSKISCTLEPSLGEAVKNAGLLRKGAEALDPGSSSSLRRYQWLTHICDTKSLEEMAALTATDISELLASYSKEVEGGLHHL</sequence>
<organism evidence="8 9">
    <name type="scientific">Mucor circinelloides f. circinelloides (strain 1006PhL)</name>
    <name type="common">Mucormycosis agent</name>
    <name type="synonym">Calyptromyces circinelloides</name>
    <dbReference type="NCBI Taxonomy" id="1220926"/>
    <lineage>
        <taxon>Eukaryota</taxon>
        <taxon>Fungi</taxon>
        <taxon>Fungi incertae sedis</taxon>
        <taxon>Mucoromycota</taxon>
        <taxon>Mucoromycotina</taxon>
        <taxon>Mucoromycetes</taxon>
        <taxon>Mucorales</taxon>
        <taxon>Mucorineae</taxon>
        <taxon>Mucoraceae</taxon>
        <taxon>Mucor</taxon>
    </lineage>
</organism>
<evidence type="ECO:0000259" key="7">
    <source>
        <dbReference type="Pfam" id="PF14823"/>
    </source>
</evidence>
<dbReference type="SUPFAM" id="SSF75615">
    <property type="entry name" value="Siroheme synthase middle domains-like"/>
    <property type="match status" value="1"/>
</dbReference>
<dbReference type="InParanoid" id="S2JTW1"/>
<protein>
    <recommendedName>
        <fullName evidence="2">precorrin-2 dehydrogenase</fullName>
        <ecNumber evidence="2">1.3.1.76</ecNumber>
    </recommendedName>
</protein>
<dbReference type="GO" id="GO:0004325">
    <property type="term" value="F:ferrochelatase activity"/>
    <property type="evidence" value="ECO:0007669"/>
    <property type="project" value="InterPro"/>
</dbReference>
<name>S2JTW1_MUCC1</name>
<comment type="pathway">
    <text evidence="1">Porphyrin-containing compound metabolism; siroheme biosynthesis; sirohydrochlorin from precorrin-2: step 1/1.</text>
</comment>
<dbReference type="PANTHER" id="PTHR35330">
    <property type="entry name" value="SIROHEME BIOSYNTHESIS PROTEIN MET8"/>
    <property type="match status" value="1"/>
</dbReference>
<gene>
    <name evidence="8" type="ORF">HMPREF1544_01376</name>
</gene>
<evidence type="ECO:0000313" key="9">
    <source>
        <dbReference type="Proteomes" id="UP000014254"/>
    </source>
</evidence>
<dbReference type="InterPro" id="IPR028162">
    <property type="entry name" value="Met8_C"/>
</dbReference>
<dbReference type="GO" id="GO:0043115">
    <property type="term" value="F:precorrin-2 dehydrogenase activity"/>
    <property type="evidence" value="ECO:0007669"/>
    <property type="project" value="UniProtKB-EC"/>
</dbReference>
<evidence type="ECO:0000256" key="5">
    <source>
        <dbReference type="ARBA" id="ARBA00023244"/>
    </source>
</evidence>
<dbReference type="AlphaFoldDB" id="S2JTW1"/>
<keyword evidence="9" id="KW-1185">Reference proteome</keyword>
<dbReference type="InterPro" id="IPR006367">
    <property type="entry name" value="Sirohaem_synthase_N"/>
</dbReference>
<dbReference type="OrthoDB" id="508204at2759"/>
<dbReference type="InterPro" id="IPR028161">
    <property type="entry name" value="Met8-like"/>
</dbReference>
<dbReference type="UniPathway" id="UPA00262">
    <property type="reaction ID" value="UER00222"/>
</dbReference>
<dbReference type="InterPro" id="IPR036291">
    <property type="entry name" value="NAD(P)-bd_dom_sf"/>
</dbReference>
<comment type="catalytic activity">
    <reaction evidence="6">
        <text>precorrin-2 + NAD(+) = sirohydrochlorin + NADH + 2 H(+)</text>
        <dbReference type="Rhea" id="RHEA:15613"/>
        <dbReference type="ChEBI" id="CHEBI:15378"/>
        <dbReference type="ChEBI" id="CHEBI:57540"/>
        <dbReference type="ChEBI" id="CHEBI:57945"/>
        <dbReference type="ChEBI" id="CHEBI:58351"/>
        <dbReference type="ChEBI" id="CHEBI:58827"/>
        <dbReference type="EC" id="1.3.1.76"/>
    </reaction>
</comment>
<evidence type="ECO:0000256" key="6">
    <source>
        <dbReference type="ARBA" id="ARBA00047561"/>
    </source>
</evidence>
<accession>S2JTW1</accession>